<accession>A0A364XYV3</accession>
<keyword evidence="3" id="KW-0804">Transcription</keyword>
<dbReference type="Gene3D" id="1.10.10.60">
    <property type="entry name" value="Homeodomain-like"/>
    <property type="match status" value="1"/>
</dbReference>
<keyword evidence="8" id="KW-1185">Reference proteome</keyword>
<feature type="transmembrane region" description="Helical" evidence="5">
    <location>
        <begin position="135"/>
        <end position="154"/>
    </location>
</feature>
<dbReference type="EMBL" id="QMFY01000014">
    <property type="protein sequence ID" value="RAV98973.1"/>
    <property type="molecule type" value="Genomic_DNA"/>
</dbReference>
<keyword evidence="1" id="KW-0805">Transcription regulation</keyword>
<dbReference type="PANTHER" id="PTHR43280">
    <property type="entry name" value="ARAC-FAMILY TRANSCRIPTIONAL REGULATOR"/>
    <property type="match status" value="1"/>
</dbReference>
<dbReference type="InterPro" id="IPR011990">
    <property type="entry name" value="TPR-like_helical_dom_sf"/>
</dbReference>
<dbReference type="Proteomes" id="UP000251889">
    <property type="component" value="Unassembled WGS sequence"/>
</dbReference>
<feature type="domain" description="HTH araC/xylS-type" evidence="6">
    <location>
        <begin position="13"/>
        <end position="112"/>
    </location>
</feature>
<name>A0A364XYV3_9BACT</name>
<feature type="repeat" description="TPR" evidence="4">
    <location>
        <begin position="385"/>
        <end position="418"/>
    </location>
</feature>
<dbReference type="PROSITE" id="PS50005">
    <property type="entry name" value="TPR"/>
    <property type="match status" value="2"/>
</dbReference>
<keyword evidence="5" id="KW-1133">Transmembrane helix</keyword>
<dbReference type="OrthoDB" id="9779074at2"/>
<dbReference type="AlphaFoldDB" id="A0A364XYV3"/>
<dbReference type="Pfam" id="PF13181">
    <property type="entry name" value="TPR_8"/>
    <property type="match status" value="2"/>
</dbReference>
<evidence type="ECO:0000256" key="1">
    <source>
        <dbReference type="ARBA" id="ARBA00023015"/>
    </source>
</evidence>
<evidence type="ECO:0000256" key="4">
    <source>
        <dbReference type="PROSITE-ProRule" id="PRU00339"/>
    </source>
</evidence>
<keyword evidence="5" id="KW-0812">Transmembrane</keyword>
<dbReference type="Pfam" id="PF12833">
    <property type="entry name" value="HTH_18"/>
    <property type="match status" value="1"/>
</dbReference>
<dbReference type="PROSITE" id="PS00041">
    <property type="entry name" value="HTH_ARAC_FAMILY_1"/>
    <property type="match status" value="1"/>
</dbReference>
<evidence type="ECO:0000259" key="6">
    <source>
        <dbReference type="PROSITE" id="PS01124"/>
    </source>
</evidence>
<keyword evidence="4" id="KW-0802">TPR repeat</keyword>
<dbReference type="InterPro" id="IPR018062">
    <property type="entry name" value="HTH_AraC-typ_CS"/>
</dbReference>
<dbReference type="InterPro" id="IPR019734">
    <property type="entry name" value="TPR_rpt"/>
</dbReference>
<dbReference type="Gene3D" id="3.40.50.10070">
    <property type="entry name" value="TolB, N-terminal domain"/>
    <property type="match status" value="1"/>
</dbReference>
<dbReference type="SMART" id="SM00028">
    <property type="entry name" value="TPR"/>
    <property type="match status" value="4"/>
</dbReference>
<protein>
    <submittedName>
        <fullName evidence="7">AraC family transcriptional regulator</fullName>
    </submittedName>
</protein>
<dbReference type="PROSITE" id="PS01124">
    <property type="entry name" value="HTH_ARAC_FAMILY_2"/>
    <property type="match status" value="1"/>
</dbReference>
<evidence type="ECO:0000313" key="8">
    <source>
        <dbReference type="Proteomes" id="UP000251889"/>
    </source>
</evidence>
<keyword evidence="5" id="KW-0472">Membrane</keyword>
<evidence type="ECO:0000256" key="5">
    <source>
        <dbReference type="SAM" id="Phobius"/>
    </source>
</evidence>
<comment type="caution">
    <text evidence="7">The sequence shown here is derived from an EMBL/GenBank/DDBJ whole genome shotgun (WGS) entry which is preliminary data.</text>
</comment>
<dbReference type="SMART" id="SM00342">
    <property type="entry name" value="HTH_ARAC"/>
    <property type="match status" value="1"/>
</dbReference>
<dbReference type="InterPro" id="IPR018060">
    <property type="entry name" value="HTH_AraC"/>
</dbReference>
<keyword evidence="2" id="KW-0238">DNA-binding</keyword>
<dbReference type="SUPFAM" id="SSF48452">
    <property type="entry name" value="TPR-like"/>
    <property type="match status" value="2"/>
</dbReference>
<evidence type="ECO:0000256" key="2">
    <source>
        <dbReference type="ARBA" id="ARBA00023125"/>
    </source>
</evidence>
<sequence>MPELSPSDQEFISQLNAFVDENIANEQFGVTELADLMSMSRSNLLRKVKKITNLSVSQLIREIRLKKSMILLKTSGLNVSEVSLQVGFGSPSYFIKCFREYYGYPPGEVGQHDDGEVMPAVLTDDVEPAKKSKSILWIGLAAAVLVGTMTYFFWPFSKSSAFEKSIAVLPFKNDSNDSANIYMINGLMESTLNSLQKIKDLKVISRTSSEKYRNTSYSIPEMAEELNVKYFVEGSGQKIGDQILLNIQLIDGATDKHLWSKQYRRETKDIFALQQEIAKNIAEEIEVIITPEEEASIEKNPTADLVAYDYFLKARDISYKGGTKNLENAIQLYTKAIERDPKFALAYAEMAMLYYYLDAFQTEKVHTADINSNADKALLYDPKLPNSLVAKAAFYVHNKQYQLAVPYLEKALEYNPNSSLACGFLASVYNYYLPNTTKYIEYALRGARLDVTGIDSATTSINYLRLSDALLQNGFIDLSLKYANKSLEFDPNNFYSKWVKSFVLFAKTKDAKETKRLLIEELKKDTLSLVMLEEVGKVCYMMEDYDEAYYYYRKFIDLRESKRLDIFRHENLKVATVFAAKGKKEEADKLAESYRVFAEEDRSIYRELQIAAYHAYRNDDEKAMVHLKLFSKEENFQYWVLLMREDPSLRDIRKHPDFEKVMTTIEKRFWDNHHKLRKTLEEKGIL</sequence>
<evidence type="ECO:0000256" key="3">
    <source>
        <dbReference type="ARBA" id="ARBA00023163"/>
    </source>
</evidence>
<reference evidence="7 8" key="1">
    <citation type="submission" date="2018-06" db="EMBL/GenBank/DDBJ databases">
        <title>Chryseolinea flavus sp. nov., a member of the phylum Bacteroidetes isolated from soil.</title>
        <authorList>
            <person name="Li Y."/>
            <person name="Wang J."/>
        </authorList>
    </citation>
    <scope>NUCLEOTIDE SEQUENCE [LARGE SCALE GENOMIC DNA]</scope>
    <source>
        <strain evidence="7 8">SDU1-6</strain>
    </source>
</reference>
<dbReference type="GO" id="GO:0003700">
    <property type="term" value="F:DNA-binding transcription factor activity"/>
    <property type="evidence" value="ECO:0007669"/>
    <property type="project" value="InterPro"/>
</dbReference>
<proteinExistence type="predicted"/>
<gene>
    <name evidence="7" type="ORF">DQQ10_21845</name>
</gene>
<evidence type="ECO:0000313" key="7">
    <source>
        <dbReference type="EMBL" id="RAV98973.1"/>
    </source>
</evidence>
<dbReference type="InterPro" id="IPR009057">
    <property type="entry name" value="Homeodomain-like_sf"/>
</dbReference>
<dbReference type="SUPFAM" id="SSF46689">
    <property type="entry name" value="Homeodomain-like"/>
    <property type="match status" value="1"/>
</dbReference>
<dbReference type="Gene3D" id="1.25.40.10">
    <property type="entry name" value="Tetratricopeptide repeat domain"/>
    <property type="match status" value="3"/>
</dbReference>
<feature type="repeat" description="TPR" evidence="4">
    <location>
        <begin position="529"/>
        <end position="562"/>
    </location>
</feature>
<dbReference type="PANTHER" id="PTHR43280:SF2">
    <property type="entry name" value="HTH-TYPE TRANSCRIPTIONAL REGULATOR EXSA"/>
    <property type="match status" value="1"/>
</dbReference>
<organism evidence="7 8">
    <name type="scientific">Pseudochryseolinea flava</name>
    <dbReference type="NCBI Taxonomy" id="2059302"/>
    <lineage>
        <taxon>Bacteria</taxon>
        <taxon>Pseudomonadati</taxon>
        <taxon>Bacteroidota</taxon>
        <taxon>Cytophagia</taxon>
        <taxon>Cytophagales</taxon>
        <taxon>Fulvivirgaceae</taxon>
        <taxon>Pseudochryseolinea</taxon>
    </lineage>
</organism>
<dbReference type="GO" id="GO:0043565">
    <property type="term" value="F:sequence-specific DNA binding"/>
    <property type="evidence" value="ECO:0007669"/>
    <property type="project" value="InterPro"/>
</dbReference>